<sequence length="336" mass="38827">MNFTKKEILKSLSSIKSSGDMNPLTKMLESAIMTPYLTKKEEPFIINTRPEVPVGIDDSRLHDNNNFDNYVSFDSPPIKNEEQNVQSNILRVFAKTATANDFASLLPKTASSSLQKIIKSRRKTSYPDGTYLLFFENEGSAQNFLDATTGIQINNRPIQYNFISPQQPLDELVQYPYIPRHAIVKSYLEYDSWRKYAISPKTADEKPQTTEDIFSVFNKNLFSDYVTHVSCSISDSITTYLFPPIERSQVVLIRNFPDAVPWTIRDMLWDLEWYEVKEIYMNRVSTRSDGLSTFALIFKDTKNAKRCVELCNNFNWFYDPSQPIMEAELLDEDITL</sequence>
<keyword evidence="2" id="KW-1185">Reference proteome</keyword>
<reference evidence="1" key="1">
    <citation type="submission" date="2023-04" db="EMBL/GenBank/DDBJ databases">
        <title>Ambrosiozyma monospora NBRC 10751.</title>
        <authorList>
            <person name="Ichikawa N."/>
            <person name="Sato H."/>
            <person name="Tonouchi N."/>
        </authorList>
    </citation>
    <scope>NUCLEOTIDE SEQUENCE</scope>
    <source>
        <strain evidence="1">NBRC 10751</strain>
    </source>
</reference>
<name>A0ACB5T7C9_AMBMO</name>
<dbReference type="Proteomes" id="UP001165064">
    <property type="component" value="Unassembled WGS sequence"/>
</dbReference>
<comment type="caution">
    <text evidence="1">The sequence shown here is derived from an EMBL/GenBank/DDBJ whole genome shotgun (WGS) entry which is preliminary data.</text>
</comment>
<protein>
    <submittedName>
        <fullName evidence="1">Unnamed protein product</fullName>
    </submittedName>
</protein>
<gene>
    <name evidence="1" type="ORF">Amon02_000594100</name>
</gene>
<proteinExistence type="predicted"/>
<accession>A0ACB5T7C9</accession>
<organism evidence="1 2">
    <name type="scientific">Ambrosiozyma monospora</name>
    <name type="common">Yeast</name>
    <name type="synonym">Endomycopsis monosporus</name>
    <dbReference type="NCBI Taxonomy" id="43982"/>
    <lineage>
        <taxon>Eukaryota</taxon>
        <taxon>Fungi</taxon>
        <taxon>Dikarya</taxon>
        <taxon>Ascomycota</taxon>
        <taxon>Saccharomycotina</taxon>
        <taxon>Pichiomycetes</taxon>
        <taxon>Pichiales</taxon>
        <taxon>Pichiaceae</taxon>
        <taxon>Ambrosiozyma</taxon>
    </lineage>
</organism>
<evidence type="ECO:0000313" key="1">
    <source>
        <dbReference type="EMBL" id="GME83091.1"/>
    </source>
</evidence>
<dbReference type="EMBL" id="BSXS01004497">
    <property type="protein sequence ID" value="GME83091.1"/>
    <property type="molecule type" value="Genomic_DNA"/>
</dbReference>
<evidence type="ECO:0000313" key="2">
    <source>
        <dbReference type="Proteomes" id="UP001165064"/>
    </source>
</evidence>